<accession>A0A2P2P556</accession>
<dbReference type="AlphaFoldDB" id="A0A2P2P556"/>
<evidence type="ECO:0000313" key="1">
    <source>
        <dbReference type="EMBL" id="MBX49894.1"/>
    </source>
</evidence>
<dbReference type="EMBL" id="GGEC01069410">
    <property type="protein sequence ID" value="MBX49894.1"/>
    <property type="molecule type" value="Transcribed_RNA"/>
</dbReference>
<organism evidence="1">
    <name type="scientific">Rhizophora mucronata</name>
    <name type="common">Asiatic mangrove</name>
    <dbReference type="NCBI Taxonomy" id="61149"/>
    <lineage>
        <taxon>Eukaryota</taxon>
        <taxon>Viridiplantae</taxon>
        <taxon>Streptophyta</taxon>
        <taxon>Embryophyta</taxon>
        <taxon>Tracheophyta</taxon>
        <taxon>Spermatophyta</taxon>
        <taxon>Magnoliopsida</taxon>
        <taxon>eudicotyledons</taxon>
        <taxon>Gunneridae</taxon>
        <taxon>Pentapetalae</taxon>
        <taxon>rosids</taxon>
        <taxon>fabids</taxon>
        <taxon>Malpighiales</taxon>
        <taxon>Rhizophoraceae</taxon>
        <taxon>Rhizophora</taxon>
    </lineage>
</organism>
<proteinExistence type="predicted"/>
<name>A0A2P2P556_RHIMU</name>
<protein>
    <submittedName>
        <fullName evidence="1">Uncharacterized protein</fullName>
    </submittedName>
</protein>
<reference evidence="1" key="1">
    <citation type="submission" date="2018-02" db="EMBL/GenBank/DDBJ databases">
        <title>Rhizophora mucronata_Transcriptome.</title>
        <authorList>
            <person name="Meera S.P."/>
            <person name="Sreeshan A."/>
            <person name="Augustine A."/>
        </authorList>
    </citation>
    <scope>NUCLEOTIDE SEQUENCE</scope>
    <source>
        <tissue evidence="1">Leaf</tissue>
    </source>
</reference>
<sequence>MFSINASPFLFQILVIIIWSGSSMSGAKLTV</sequence>